<reference evidence="2 3" key="1">
    <citation type="journal article" date="2014" name="Curr. Biol.">
        <title>The genome of the clonal raider ant Cerapachys biroi.</title>
        <authorList>
            <person name="Oxley P.R."/>
            <person name="Ji L."/>
            <person name="Fetter-Pruneda I."/>
            <person name="McKenzie S.K."/>
            <person name="Li C."/>
            <person name="Hu H."/>
            <person name="Zhang G."/>
            <person name="Kronauer D.J."/>
        </authorList>
    </citation>
    <scope>NUCLEOTIDE SEQUENCE [LARGE SCALE GENOMIC DNA]</scope>
</reference>
<organism evidence="2 3">
    <name type="scientific">Ooceraea biroi</name>
    <name type="common">Clonal raider ant</name>
    <name type="synonym">Cerapachys biroi</name>
    <dbReference type="NCBI Taxonomy" id="2015173"/>
    <lineage>
        <taxon>Eukaryota</taxon>
        <taxon>Metazoa</taxon>
        <taxon>Ecdysozoa</taxon>
        <taxon>Arthropoda</taxon>
        <taxon>Hexapoda</taxon>
        <taxon>Insecta</taxon>
        <taxon>Pterygota</taxon>
        <taxon>Neoptera</taxon>
        <taxon>Endopterygota</taxon>
        <taxon>Hymenoptera</taxon>
        <taxon>Apocrita</taxon>
        <taxon>Aculeata</taxon>
        <taxon>Formicoidea</taxon>
        <taxon>Formicidae</taxon>
        <taxon>Dorylinae</taxon>
        <taxon>Ooceraea</taxon>
    </lineage>
</organism>
<dbReference type="EMBL" id="KK107681">
    <property type="protein sequence ID" value="EZA48068.1"/>
    <property type="molecule type" value="Genomic_DNA"/>
</dbReference>
<dbReference type="AlphaFoldDB" id="A0A026VWA0"/>
<sequence length="97" mass="10320">MKEDGVRRRTELRASIHRRGPAPIGFSSPFSSPPPSGPRRSIHRVTKRTAQASADLPGSHFRLGGNPATPTRSASASALSVLLSISPIAEHFAILGR</sequence>
<evidence type="ECO:0000256" key="1">
    <source>
        <dbReference type="SAM" id="MobiDB-lite"/>
    </source>
</evidence>
<feature type="region of interest" description="Disordered" evidence="1">
    <location>
        <begin position="1"/>
        <end position="72"/>
    </location>
</feature>
<dbReference type="Proteomes" id="UP000053097">
    <property type="component" value="Unassembled WGS sequence"/>
</dbReference>
<evidence type="ECO:0000313" key="3">
    <source>
        <dbReference type="Proteomes" id="UP000053097"/>
    </source>
</evidence>
<gene>
    <name evidence="2" type="ORF">X777_14177</name>
</gene>
<proteinExistence type="predicted"/>
<name>A0A026VWA0_OOCBI</name>
<feature type="compositionally biased region" description="Basic and acidic residues" evidence="1">
    <location>
        <begin position="1"/>
        <end position="14"/>
    </location>
</feature>
<keyword evidence="3" id="KW-1185">Reference proteome</keyword>
<protein>
    <submittedName>
        <fullName evidence="2">Uncharacterized protein</fullName>
    </submittedName>
</protein>
<evidence type="ECO:0000313" key="2">
    <source>
        <dbReference type="EMBL" id="EZA48068.1"/>
    </source>
</evidence>
<accession>A0A026VWA0</accession>